<dbReference type="Proteomes" id="UP000634136">
    <property type="component" value="Unassembled WGS sequence"/>
</dbReference>
<dbReference type="OrthoDB" id="2789670at2759"/>
<evidence type="ECO:0000256" key="6">
    <source>
        <dbReference type="ARBA" id="ARBA00023033"/>
    </source>
</evidence>
<evidence type="ECO:0000256" key="7">
    <source>
        <dbReference type="PIRSR" id="PIRSR602401-1"/>
    </source>
</evidence>
<organism evidence="10 11">
    <name type="scientific">Senna tora</name>
    <dbReference type="NCBI Taxonomy" id="362788"/>
    <lineage>
        <taxon>Eukaryota</taxon>
        <taxon>Viridiplantae</taxon>
        <taxon>Streptophyta</taxon>
        <taxon>Embryophyta</taxon>
        <taxon>Tracheophyta</taxon>
        <taxon>Spermatophyta</taxon>
        <taxon>Magnoliopsida</taxon>
        <taxon>eudicotyledons</taxon>
        <taxon>Gunneridae</taxon>
        <taxon>Pentapetalae</taxon>
        <taxon>rosids</taxon>
        <taxon>fabids</taxon>
        <taxon>Fabales</taxon>
        <taxon>Fabaceae</taxon>
        <taxon>Caesalpinioideae</taxon>
        <taxon>Cassia clade</taxon>
        <taxon>Senna</taxon>
    </lineage>
</organism>
<evidence type="ECO:0000313" key="11">
    <source>
        <dbReference type="Proteomes" id="UP000634136"/>
    </source>
</evidence>
<evidence type="ECO:0000256" key="2">
    <source>
        <dbReference type="ARBA" id="ARBA00022617"/>
    </source>
</evidence>
<keyword evidence="3 7" id="KW-0479">Metal-binding</keyword>
<comment type="similarity">
    <text evidence="1 8">Belongs to the cytochrome P450 family.</text>
</comment>
<dbReference type="GO" id="GO:0020037">
    <property type="term" value="F:heme binding"/>
    <property type="evidence" value="ECO:0007669"/>
    <property type="project" value="InterPro"/>
</dbReference>
<evidence type="ECO:0000256" key="8">
    <source>
        <dbReference type="RuleBase" id="RU000461"/>
    </source>
</evidence>
<dbReference type="EMBL" id="JAAIUW010000011">
    <property type="protein sequence ID" value="KAF7809780.1"/>
    <property type="molecule type" value="Genomic_DNA"/>
</dbReference>
<keyword evidence="9" id="KW-0472">Membrane</keyword>
<name>A0A834W4V9_9FABA</name>
<keyword evidence="2 7" id="KW-0349">Heme</keyword>
<evidence type="ECO:0000256" key="3">
    <source>
        <dbReference type="ARBA" id="ARBA00022723"/>
    </source>
</evidence>
<keyword evidence="9" id="KW-1133">Transmembrane helix</keyword>
<dbReference type="PRINTS" id="PR00463">
    <property type="entry name" value="EP450I"/>
</dbReference>
<evidence type="ECO:0000256" key="1">
    <source>
        <dbReference type="ARBA" id="ARBA00010617"/>
    </source>
</evidence>
<keyword evidence="4 8" id="KW-0560">Oxidoreductase</keyword>
<dbReference type="FunFam" id="1.10.630.10:FF:000026">
    <property type="entry name" value="Cytochrome P450 82C4"/>
    <property type="match status" value="1"/>
</dbReference>
<evidence type="ECO:0000256" key="9">
    <source>
        <dbReference type="SAM" id="Phobius"/>
    </source>
</evidence>
<protein>
    <submittedName>
        <fullName evidence="10">Cytochrome P450 CYP82D47-like</fullName>
    </submittedName>
</protein>
<keyword evidence="5 7" id="KW-0408">Iron</keyword>
<feature type="transmembrane region" description="Helical" evidence="9">
    <location>
        <begin position="6"/>
        <end position="24"/>
    </location>
</feature>
<dbReference type="PRINTS" id="PR00385">
    <property type="entry name" value="P450"/>
</dbReference>
<dbReference type="PROSITE" id="PS00086">
    <property type="entry name" value="CYTOCHROME_P450"/>
    <property type="match status" value="1"/>
</dbReference>
<dbReference type="InterPro" id="IPR002401">
    <property type="entry name" value="Cyt_P450_E_grp-I"/>
</dbReference>
<keyword evidence="9" id="KW-0812">Transmembrane</keyword>
<dbReference type="InterPro" id="IPR001128">
    <property type="entry name" value="Cyt_P450"/>
</dbReference>
<dbReference type="SUPFAM" id="SSF48264">
    <property type="entry name" value="Cytochrome P450"/>
    <property type="match status" value="1"/>
</dbReference>
<evidence type="ECO:0000313" key="10">
    <source>
        <dbReference type="EMBL" id="KAF7809780.1"/>
    </source>
</evidence>
<reference evidence="10" key="1">
    <citation type="submission" date="2020-09" db="EMBL/GenBank/DDBJ databases">
        <title>Genome-Enabled Discovery of Anthraquinone Biosynthesis in Senna tora.</title>
        <authorList>
            <person name="Kang S.-H."/>
            <person name="Pandey R.P."/>
            <person name="Lee C.-M."/>
            <person name="Sim J.-S."/>
            <person name="Jeong J.-T."/>
            <person name="Choi B.-S."/>
            <person name="Jung M."/>
            <person name="Ginzburg D."/>
            <person name="Zhao K."/>
            <person name="Won S.Y."/>
            <person name="Oh T.-J."/>
            <person name="Yu Y."/>
            <person name="Kim N.-H."/>
            <person name="Lee O.R."/>
            <person name="Lee T.-H."/>
            <person name="Bashyal P."/>
            <person name="Kim T.-S."/>
            <person name="Lee W.-H."/>
            <person name="Kawkins C."/>
            <person name="Kim C.-K."/>
            <person name="Kim J.S."/>
            <person name="Ahn B.O."/>
            <person name="Rhee S.Y."/>
            <person name="Sohng J.K."/>
        </authorList>
    </citation>
    <scope>NUCLEOTIDE SEQUENCE</scope>
    <source>
        <tissue evidence="10">Leaf</tissue>
    </source>
</reference>
<dbReference type="InterPro" id="IPR017972">
    <property type="entry name" value="Cyt_P450_CS"/>
</dbReference>
<dbReference type="AlphaFoldDB" id="A0A834W4V9"/>
<dbReference type="Pfam" id="PF00067">
    <property type="entry name" value="p450"/>
    <property type="match status" value="1"/>
</dbReference>
<feature type="binding site" description="axial binding residue" evidence="7">
    <location>
        <position position="464"/>
    </location>
    <ligand>
        <name>heme</name>
        <dbReference type="ChEBI" id="CHEBI:30413"/>
    </ligand>
    <ligandPart>
        <name>Fe</name>
        <dbReference type="ChEBI" id="CHEBI:18248"/>
    </ligandPart>
</feature>
<sequence>MDLSQINMILISGILSLLIGFFIYHLKKPAKFCSAPQAGGAWPIIGHLHLFGSHQLTHKTIGDMAETYGPIFTISLGSNKVLVLSSWEMAKECFTVHDKVFSTRPIVAASKLMGFDGAMFGFAPYGPYWREMRKLATIELLSNHRIEMLKGIRESELEIATKELYKYWSREGCPKGGVLVDMKEWFGDFTQNIVLRIVRGKPYFGSSDDDEYAEEEARGYCKKVIRDYAYLFGVFELSDAIPFVGWLGFHRYEKAMKRIARELDSLVGRWLDEHKQRRSLRTDEEEDQDFMDVMLTTMEGAKMHGFDSDTIIKATCLNLIIAGSDTTMVTLIWALSLLLNNHVALKKIQEELDIHIGRNRMVQDSDLKNLVYLQAVVKETLRLYPPSPFVTLRAAMSDCTFSSGHQIPAGTHLMVNAWKIQRDDRVWSDPHEFKPERFLSSHKDIDVRGQNFELIPFGSGRRSCPGASLALQVVHLALARLLQSFYVATPSNEIVDMTESNGLTNLKATPLEVLLIPRLDAKLYVN</sequence>
<evidence type="ECO:0000256" key="5">
    <source>
        <dbReference type="ARBA" id="ARBA00023004"/>
    </source>
</evidence>
<dbReference type="CDD" id="cd20654">
    <property type="entry name" value="CYP82"/>
    <property type="match status" value="1"/>
</dbReference>
<dbReference type="PANTHER" id="PTHR47947:SF29">
    <property type="entry name" value="CYTOCHROME P450 CYP82D47-LIKE"/>
    <property type="match status" value="1"/>
</dbReference>
<dbReference type="PANTHER" id="PTHR47947">
    <property type="entry name" value="CYTOCHROME P450 82C3-RELATED"/>
    <property type="match status" value="1"/>
</dbReference>
<comment type="cofactor">
    <cofactor evidence="7">
        <name>heme</name>
        <dbReference type="ChEBI" id="CHEBI:30413"/>
    </cofactor>
</comment>
<keyword evidence="11" id="KW-1185">Reference proteome</keyword>
<dbReference type="InterPro" id="IPR050651">
    <property type="entry name" value="Plant_Cytochrome_P450_Monoox"/>
</dbReference>
<accession>A0A834W4V9</accession>
<gene>
    <name evidence="10" type="ORF">G2W53_036523</name>
</gene>
<proteinExistence type="inferred from homology"/>
<dbReference type="InterPro" id="IPR036396">
    <property type="entry name" value="Cyt_P450_sf"/>
</dbReference>
<keyword evidence="6 8" id="KW-0503">Monooxygenase</keyword>
<dbReference type="Gene3D" id="1.10.630.10">
    <property type="entry name" value="Cytochrome P450"/>
    <property type="match status" value="1"/>
</dbReference>
<dbReference type="GO" id="GO:0005506">
    <property type="term" value="F:iron ion binding"/>
    <property type="evidence" value="ECO:0007669"/>
    <property type="project" value="InterPro"/>
</dbReference>
<dbReference type="GO" id="GO:0016705">
    <property type="term" value="F:oxidoreductase activity, acting on paired donors, with incorporation or reduction of molecular oxygen"/>
    <property type="evidence" value="ECO:0007669"/>
    <property type="project" value="InterPro"/>
</dbReference>
<feature type="transmembrane region" description="Helical" evidence="9">
    <location>
        <begin position="228"/>
        <end position="249"/>
    </location>
</feature>
<dbReference type="GO" id="GO:0004497">
    <property type="term" value="F:monooxygenase activity"/>
    <property type="evidence" value="ECO:0007669"/>
    <property type="project" value="UniProtKB-KW"/>
</dbReference>
<comment type="caution">
    <text evidence="10">The sequence shown here is derived from an EMBL/GenBank/DDBJ whole genome shotgun (WGS) entry which is preliminary data.</text>
</comment>
<evidence type="ECO:0000256" key="4">
    <source>
        <dbReference type="ARBA" id="ARBA00023002"/>
    </source>
</evidence>